<dbReference type="InterPro" id="IPR020536">
    <property type="entry name" value="ThiI_AANH"/>
</dbReference>
<evidence type="ECO:0000256" key="7">
    <source>
        <dbReference type="ARBA" id="ARBA00022884"/>
    </source>
</evidence>
<evidence type="ECO:0000256" key="6">
    <source>
        <dbReference type="ARBA" id="ARBA00022840"/>
    </source>
</evidence>
<dbReference type="Gene3D" id="3.30.2130.30">
    <property type="match status" value="1"/>
</dbReference>
<dbReference type="CDD" id="cd00158">
    <property type="entry name" value="RHOD"/>
    <property type="match status" value="1"/>
</dbReference>
<dbReference type="Proteomes" id="UP000321275">
    <property type="component" value="Unassembled WGS sequence"/>
</dbReference>
<dbReference type="HAMAP" id="MF_00021">
    <property type="entry name" value="ThiI"/>
    <property type="match status" value="1"/>
</dbReference>
<evidence type="ECO:0000256" key="2">
    <source>
        <dbReference type="ARBA" id="ARBA00022490"/>
    </source>
</evidence>
<evidence type="ECO:0000256" key="1">
    <source>
        <dbReference type="ARBA" id="ARBA00004496"/>
    </source>
</evidence>
<feature type="binding site" evidence="9">
    <location>
        <begin position="186"/>
        <end position="187"/>
    </location>
    <ligand>
        <name>ATP</name>
        <dbReference type="ChEBI" id="CHEBI:30616"/>
    </ligand>
</feature>
<protein>
    <recommendedName>
        <fullName evidence="9">Probable tRNA sulfurtransferase</fullName>
        <ecNumber evidence="9">2.8.1.4</ecNumber>
    </recommendedName>
    <alternativeName>
        <fullName evidence="9">Sulfur carrier protein ThiS sulfurtransferase</fullName>
    </alternativeName>
    <alternativeName>
        <fullName evidence="9">Thiamine biosynthesis protein ThiI</fullName>
    </alternativeName>
    <alternativeName>
        <fullName evidence="9">tRNA 4-thiouridine synthase</fullName>
    </alternativeName>
</protein>
<dbReference type="PROSITE" id="PS51165">
    <property type="entry name" value="THUMP"/>
    <property type="match status" value="1"/>
</dbReference>
<feature type="binding site" evidence="9">
    <location>
        <position position="290"/>
    </location>
    <ligand>
        <name>ATP</name>
        <dbReference type="ChEBI" id="CHEBI:30616"/>
    </ligand>
</feature>
<comment type="caution">
    <text evidence="9">Lacks conserved residue(s) required for the propagation of feature annotation.</text>
</comment>
<dbReference type="NCBIfam" id="TIGR04271">
    <property type="entry name" value="ThiI_C_thiazole"/>
    <property type="match status" value="1"/>
</dbReference>
<dbReference type="SUPFAM" id="SSF52402">
    <property type="entry name" value="Adenine nucleotide alpha hydrolases-like"/>
    <property type="match status" value="1"/>
</dbReference>
<name>A0A510XGQ0_9GAMM</name>
<dbReference type="SUPFAM" id="SSF143437">
    <property type="entry name" value="THUMP domain-like"/>
    <property type="match status" value="1"/>
</dbReference>
<comment type="function">
    <text evidence="9">Catalyzes the ATP-dependent transfer of a sulfur to tRNA to produce 4-thiouridine in position 8 of tRNAs, which functions as a near-UV photosensor. Also catalyzes the transfer of sulfur to the sulfur carrier protein ThiS, forming ThiS-thiocarboxylate. This is a step in the synthesis of thiazole, in the thiamine biosynthesis pathway. The sulfur is donated as persulfide by IscS.</text>
</comment>
<dbReference type="InterPro" id="IPR003720">
    <property type="entry name" value="tRNA_STrfase"/>
</dbReference>
<dbReference type="InterPro" id="IPR026340">
    <property type="entry name" value="THII_Thiazole_biosynth_dom"/>
</dbReference>
<comment type="catalytic activity">
    <reaction evidence="9">
        <text>[ThiS sulfur-carrier protein]-C-terminal Gly-Gly-AMP + S-sulfanyl-L-cysteinyl-[cysteine desulfurase] + AH2 = [ThiS sulfur-carrier protein]-C-terminal-Gly-aminoethanethioate + L-cysteinyl-[cysteine desulfurase] + A + AMP + 2 H(+)</text>
        <dbReference type="Rhea" id="RHEA:43340"/>
        <dbReference type="Rhea" id="RHEA-COMP:12157"/>
        <dbReference type="Rhea" id="RHEA-COMP:12158"/>
        <dbReference type="Rhea" id="RHEA-COMP:12910"/>
        <dbReference type="Rhea" id="RHEA-COMP:19908"/>
        <dbReference type="ChEBI" id="CHEBI:13193"/>
        <dbReference type="ChEBI" id="CHEBI:15378"/>
        <dbReference type="ChEBI" id="CHEBI:17499"/>
        <dbReference type="ChEBI" id="CHEBI:29950"/>
        <dbReference type="ChEBI" id="CHEBI:61963"/>
        <dbReference type="ChEBI" id="CHEBI:90618"/>
        <dbReference type="ChEBI" id="CHEBI:232372"/>
        <dbReference type="ChEBI" id="CHEBI:456215"/>
    </reaction>
</comment>
<evidence type="ECO:0000256" key="8">
    <source>
        <dbReference type="ARBA" id="ARBA00022977"/>
    </source>
</evidence>
<feature type="binding site" evidence="9">
    <location>
        <position position="299"/>
    </location>
    <ligand>
        <name>ATP</name>
        <dbReference type="ChEBI" id="CHEBI:30616"/>
    </ligand>
</feature>
<comment type="pathway">
    <text evidence="9">Cofactor biosynthesis; thiamine diphosphate biosynthesis.</text>
</comment>
<gene>
    <name evidence="9 11" type="primary">thiI</name>
    <name evidence="11" type="ORF">HPA02_29630</name>
</gene>
<dbReference type="GO" id="GO:0005829">
    <property type="term" value="C:cytosol"/>
    <property type="evidence" value="ECO:0007669"/>
    <property type="project" value="TreeGrafter"/>
</dbReference>
<dbReference type="CDD" id="cd01712">
    <property type="entry name" value="PPase_ThiI"/>
    <property type="match status" value="1"/>
</dbReference>
<evidence type="ECO:0000259" key="10">
    <source>
        <dbReference type="PROSITE" id="PS51165"/>
    </source>
</evidence>
<keyword evidence="7 9" id="KW-0694">RNA-binding</keyword>
<dbReference type="Pfam" id="PF02568">
    <property type="entry name" value="ThiI"/>
    <property type="match status" value="1"/>
</dbReference>
<keyword evidence="5 9" id="KW-0547">Nucleotide-binding</keyword>
<feature type="binding site" evidence="9">
    <location>
        <position position="268"/>
    </location>
    <ligand>
        <name>ATP</name>
        <dbReference type="ChEBI" id="CHEBI:30616"/>
    </ligand>
</feature>
<dbReference type="InterPro" id="IPR050102">
    <property type="entry name" value="tRNA_sulfurtransferase_ThiI"/>
</dbReference>
<dbReference type="InterPro" id="IPR004114">
    <property type="entry name" value="THUMP_dom"/>
</dbReference>
<dbReference type="EMBL" id="BJUK01000044">
    <property type="protein sequence ID" value="GEK48680.1"/>
    <property type="molecule type" value="Genomic_DNA"/>
</dbReference>
<dbReference type="Gene3D" id="3.40.50.620">
    <property type="entry name" value="HUPs"/>
    <property type="match status" value="1"/>
</dbReference>
<dbReference type="NCBIfam" id="TIGR00342">
    <property type="entry name" value="tRNA uracil 4-sulfurtransferase ThiI"/>
    <property type="match status" value="1"/>
</dbReference>
<dbReference type="GO" id="GO:0004810">
    <property type="term" value="F:CCA tRNA nucleotidyltransferase activity"/>
    <property type="evidence" value="ECO:0007669"/>
    <property type="project" value="InterPro"/>
</dbReference>
<dbReference type="InterPro" id="IPR014729">
    <property type="entry name" value="Rossmann-like_a/b/a_fold"/>
</dbReference>
<dbReference type="GO" id="GO:0140741">
    <property type="term" value="F:tRNA-uracil-4 sulfurtransferase activity"/>
    <property type="evidence" value="ECO:0007669"/>
    <property type="project" value="UniProtKB-EC"/>
</dbReference>
<dbReference type="GO" id="GO:0052837">
    <property type="term" value="P:thiazole biosynthetic process"/>
    <property type="evidence" value="ECO:0007669"/>
    <property type="project" value="InterPro"/>
</dbReference>
<dbReference type="InterPro" id="IPR049961">
    <property type="entry name" value="ThiI_N"/>
</dbReference>
<dbReference type="AlphaFoldDB" id="A0A510XGQ0"/>
<dbReference type="PANTHER" id="PTHR43209">
    <property type="entry name" value="TRNA SULFURTRANSFERASE"/>
    <property type="match status" value="1"/>
</dbReference>
<dbReference type="Pfam" id="PF22025">
    <property type="entry name" value="ThiI_fer"/>
    <property type="match status" value="1"/>
</dbReference>
<dbReference type="GO" id="GO:0002937">
    <property type="term" value="P:tRNA 4-thiouridine biosynthesis"/>
    <property type="evidence" value="ECO:0007669"/>
    <property type="project" value="TreeGrafter"/>
</dbReference>
<evidence type="ECO:0000256" key="5">
    <source>
        <dbReference type="ARBA" id="ARBA00022741"/>
    </source>
</evidence>
<dbReference type="UniPathway" id="UPA00060"/>
<dbReference type="InterPro" id="IPR036873">
    <property type="entry name" value="Rhodanese-like_dom_sf"/>
</dbReference>
<keyword evidence="2 9" id="KW-0963">Cytoplasm</keyword>
<reference evidence="11 12" key="1">
    <citation type="submission" date="2019-07" db="EMBL/GenBank/DDBJ databases">
        <title>Whole genome shotgun sequence of Halomonas pacifica NBRC 102220.</title>
        <authorList>
            <person name="Hosoyama A."/>
            <person name="Uohara A."/>
            <person name="Ohji S."/>
            <person name="Ichikawa N."/>
        </authorList>
    </citation>
    <scope>NUCLEOTIDE SEQUENCE [LARGE SCALE GENOMIC DNA]</scope>
    <source>
        <strain evidence="11 12">NBRC 102220</strain>
    </source>
</reference>
<dbReference type="EC" id="2.8.1.4" evidence="9"/>
<dbReference type="PANTHER" id="PTHR43209:SF1">
    <property type="entry name" value="TRNA SULFURTRANSFERASE"/>
    <property type="match status" value="1"/>
</dbReference>
<proteinExistence type="inferred from homology"/>
<evidence type="ECO:0000256" key="9">
    <source>
        <dbReference type="HAMAP-Rule" id="MF_00021"/>
    </source>
</evidence>
<comment type="similarity">
    <text evidence="9">Belongs to the ThiI family.</text>
</comment>
<evidence type="ECO:0000256" key="3">
    <source>
        <dbReference type="ARBA" id="ARBA00022555"/>
    </source>
</evidence>
<dbReference type="GO" id="GO:0005524">
    <property type="term" value="F:ATP binding"/>
    <property type="evidence" value="ECO:0007669"/>
    <property type="project" value="UniProtKB-UniRule"/>
</dbReference>
<dbReference type="Pfam" id="PF02926">
    <property type="entry name" value="THUMP"/>
    <property type="match status" value="1"/>
</dbReference>
<evidence type="ECO:0000313" key="12">
    <source>
        <dbReference type="Proteomes" id="UP000321275"/>
    </source>
</evidence>
<dbReference type="CDD" id="cd11716">
    <property type="entry name" value="THUMP_ThiI"/>
    <property type="match status" value="1"/>
</dbReference>
<keyword evidence="4 9" id="KW-0808">Transferase</keyword>
<dbReference type="Gene3D" id="3.40.250.10">
    <property type="entry name" value="Rhodanese-like domain"/>
    <property type="match status" value="1"/>
</dbReference>
<evidence type="ECO:0000313" key="11">
    <source>
        <dbReference type="EMBL" id="GEK48680.1"/>
    </source>
</evidence>
<sequence>MNYLIKLFPEITIKSKSARKNLIKCLRRNLRKVVDDYDREARLSASWDAIEIALSQPLAAEALAEFEAALGRVPGIHEVLAVENSPLGDFEAIAERVLPLWLPRIAGKSFRVRVKRKGKHDFTSADLERYLGGKLLAGAEGARVDLSRPEETLALEVNRERLQLIGRRRPGLGGYPLGTQESALVLMSGGYDSPVAAYRMMRRGVKSHFLFFNLGGPAHEQGVRAISHYLWQRYSPTHKVNFLSVPFEGVVKEILTTIPDHLMGVVLKRMMLRVAERVAARARIPALVTGEAIAQVSSQSLHNLAMIDGVTERLVLRPVVADDKQTIIDEARHIGTAAFSESMPEYCGVISNRPSLKVKRGELEEAEAAFDFTVLDAALAAATRTRSDRLIADQASLPEITTLDGEAALAEAPRISVIDIRHPDEREATPLSLPDTELLAIPFYELQERAQALPRDRHYLLYCDQGVMSRMQALHLADQGLDHFGVYRR</sequence>
<dbReference type="GO" id="GO:0009228">
    <property type="term" value="P:thiamine biosynthetic process"/>
    <property type="evidence" value="ECO:0007669"/>
    <property type="project" value="UniProtKB-KW"/>
</dbReference>
<dbReference type="OrthoDB" id="9773948at2"/>
<feature type="domain" description="THUMP" evidence="10">
    <location>
        <begin position="64"/>
        <end position="168"/>
    </location>
</feature>
<dbReference type="GO" id="GO:0000049">
    <property type="term" value="F:tRNA binding"/>
    <property type="evidence" value="ECO:0007669"/>
    <property type="project" value="UniProtKB-UniRule"/>
</dbReference>
<comment type="caution">
    <text evidence="11">The sequence shown here is derived from an EMBL/GenBank/DDBJ whole genome shotgun (WGS) entry which is preliminary data.</text>
</comment>
<dbReference type="SUPFAM" id="SSF52821">
    <property type="entry name" value="Rhodanese/Cell cycle control phosphatase"/>
    <property type="match status" value="1"/>
</dbReference>
<evidence type="ECO:0000256" key="4">
    <source>
        <dbReference type="ARBA" id="ARBA00022679"/>
    </source>
</evidence>
<dbReference type="GO" id="GO:0009229">
    <property type="term" value="P:thiamine diphosphate biosynthetic process"/>
    <property type="evidence" value="ECO:0007669"/>
    <property type="project" value="UniProtKB-UniRule"/>
</dbReference>
<dbReference type="SMART" id="SM00981">
    <property type="entry name" value="THUMP"/>
    <property type="match status" value="1"/>
</dbReference>
<comment type="catalytic activity">
    <reaction evidence="9">
        <text>[ThiI sulfur-carrier protein]-S-sulfanyl-L-cysteine + a uridine in tRNA + 2 reduced [2Fe-2S]-[ferredoxin] + ATP + H(+) = [ThiI sulfur-carrier protein]-L-cysteine + a 4-thiouridine in tRNA + 2 oxidized [2Fe-2S]-[ferredoxin] + AMP + diphosphate</text>
        <dbReference type="Rhea" id="RHEA:24176"/>
        <dbReference type="Rhea" id="RHEA-COMP:10000"/>
        <dbReference type="Rhea" id="RHEA-COMP:10001"/>
        <dbReference type="Rhea" id="RHEA-COMP:13337"/>
        <dbReference type="Rhea" id="RHEA-COMP:13338"/>
        <dbReference type="Rhea" id="RHEA-COMP:13339"/>
        <dbReference type="Rhea" id="RHEA-COMP:13340"/>
        <dbReference type="ChEBI" id="CHEBI:15378"/>
        <dbReference type="ChEBI" id="CHEBI:29950"/>
        <dbReference type="ChEBI" id="CHEBI:30616"/>
        <dbReference type="ChEBI" id="CHEBI:33019"/>
        <dbReference type="ChEBI" id="CHEBI:33737"/>
        <dbReference type="ChEBI" id="CHEBI:33738"/>
        <dbReference type="ChEBI" id="CHEBI:61963"/>
        <dbReference type="ChEBI" id="CHEBI:65315"/>
        <dbReference type="ChEBI" id="CHEBI:136798"/>
        <dbReference type="ChEBI" id="CHEBI:456215"/>
        <dbReference type="EC" id="2.8.1.4"/>
    </reaction>
</comment>
<dbReference type="RefSeq" id="WP_146804013.1">
    <property type="nucleotide sequence ID" value="NZ_BJUK01000044.1"/>
</dbReference>
<keyword evidence="8 9" id="KW-0784">Thiamine biosynthesis</keyword>
<dbReference type="InterPro" id="IPR049962">
    <property type="entry name" value="THUMP_ThiI"/>
</dbReference>
<keyword evidence="6 9" id="KW-0067">ATP-binding</keyword>
<comment type="subcellular location">
    <subcellularLocation>
        <location evidence="1 9">Cytoplasm</location>
    </subcellularLocation>
</comment>
<keyword evidence="12" id="KW-1185">Reference proteome</keyword>
<keyword evidence="3 9" id="KW-0820">tRNA-binding</keyword>
<organism evidence="11 12">
    <name type="scientific">Bisbaumannia pacifica</name>
    <dbReference type="NCBI Taxonomy" id="77098"/>
    <lineage>
        <taxon>Bacteria</taxon>
        <taxon>Pseudomonadati</taxon>
        <taxon>Pseudomonadota</taxon>
        <taxon>Gammaproteobacteria</taxon>
        <taxon>Oceanospirillales</taxon>
        <taxon>Halomonadaceae</taxon>
        <taxon>Bisbaumannia</taxon>
    </lineage>
</organism>
<accession>A0A510XGQ0</accession>
<dbReference type="InterPro" id="IPR054173">
    <property type="entry name" value="ThiI_fer"/>
</dbReference>